<dbReference type="PANTHER" id="PTHR43774">
    <property type="entry name" value="PEPTIDE METHIONINE SULFOXIDE REDUCTASE"/>
    <property type="match status" value="1"/>
</dbReference>
<dbReference type="PANTHER" id="PTHR43774:SF1">
    <property type="entry name" value="PEPTIDE METHIONINE SULFOXIDE REDUCTASE MSRA 2"/>
    <property type="match status" value="1"/>
</dbReference>
<feature type="domain" description="Peptide methionine sulphoxide reductase MsrA" evidence="5">
    <location>
        <begin position="7"/>
        <end position="160"/>
    </location>
</feature>
<reference evidence="6 7" key="1">
    <citation type="journal article" date="2016" name="Nat. Commun.">
        <title>Thousands of microbial genomes shed light on interconnected biogeochemical processes in an aquifer system.</title>
        <authorList>
            <person name="Anantharaman K."/>
            <person name="Brown C.T."/>
            <person name="Hug L.A."/>
            <person name="Sharon I."/>
            <person name="Castelle C.J."/>
            <person name="Probst A.J."/>
            <person name="Thomas B.C."/>
            <person name="Singh A."/>
            <person name="Wilkins M.J."/>
            <person name="Karaoz U."/>
            <person name="Brodie E.L."/>
            <person name="Williams K.H."/>
            <person name="Hubbard S.S."/>
            <person name="Banfield J.F."/>
        </authorList>
    </citation>
    <scope>NUCLEOTIDE SEQUENCE [LARGE SCALE GENOMIC DNA]</scope>
</reference>
<accession>A0A1F6N2U1</accession>
<dbReference type="EC" id="1.8.4.11" evidence="4"/>
<evidence type="ECO:0000259" key="5">
    <source>
        <dbReference type="Pfam" id="PF01625"/>
    </source>
</evidence>
<name>A0A1F6N2U1_9BACT</name>
<evidence type="ECO:0000256" key="4">
    <source>
        <dbReference type="HAMAP-Rule" id="MF_01401"/>
    </source>
</evidence>
<keyword evidence="1 4" id="KW-0560">Oxidoreductase</keyword>
<protein>
    <recommendedName>
        <fullName evidence="4">Peptide methionine sulfoxide reductase MsrA</fullName>
        <shortName evidence="4">Protein-methionine-S-oxide reductase</shortName>
        <ecNumber evidence="4">1.8.4.11</ecNumber>
    </recommendedName>
    <alternativeName>
        <fullName evidence="4">Peptide-methionine (S)-S-oxide reductase</fullName>
        <shortName evidence="4">Peptide Met(O) reductase</shortName>
    </alternativeName>
</protein>
<evidence type="ECO:0000313" key="7">
    <source>
        <dbReference type="Proteomes" id="UP000177040"/>
    </source>
</evidence>
<dbReference type="GO" id="GO:0033744">
    <property type="term" value="F:L-methionine:thioredoxin-disulfide S-oxidoreductase activity"/>
    <property type="evidence" value="ECO:0007669"/>
    <property type="project" value="RHEA"/>
</dbReference>
<evidence type="ECO:0000256" key="1">
    <source>
        <dbReference type="ARBA" id="ARBA00023002"/>
    </source>
</evidence>
<dbReference type="EMBL" id="MFQH01000015">
    <property type="protein sequence ID" value="OGH78227.1"/>
    <property type="molecule type" value="Genomic_DNA"/>
</dbReference>
<dbReference type="Proteomes" id="UP000177040">
    <property type="component" value="Unassembled WGS sequence"/>
</dbReference>
<dbReference type="Gene3D" id="3.30.1060.10">
    <property type="entry name" value="Peptide methionine sulphoxide reductase MsrA"/>
    <property type="match status" value="1"/>
</dbReference>
<evidence type="ECO:0000313" key="6">
    <source>
        <dbReference type="EMBL" id="OGH78227.1"/>
    </source>
</evidence>
<dbReference type="AlphaFoldDB" id="A0A1F6N2U1"/>
<sequence length="181" mass="20504">MSNSTETIVFGGGCFWCIEAVFQMLRGVESVTSGYAGGEKSDPNYYQVVNGNSGHAEVVQIEYDPVAVSLENLYAVFFTTHDPTTRNRQGADVGTQYRSVIYYTTPEQKIAAENYIEKLTDAKVFVNPIVTELEALQKFYPAETYHQNYYQNNQDSNPYCQVVIDPKIAKIRQQYAHLLKK</sequence>
<comment type="function">
    <text evidence="4">Has an important function as a repair enzyme for proteins that have been inactivated by oxidation. Catalyzes the reversible oxidation-reduction of methionine sulfoxide in proteins to methionine.</text>
</comment>
<gene>
    <name evidence="4" type="primary">msrA</name>
    <name evidence="6" type="ORF">A2983_02130</name>
</gene>
<comment type="caution">
    <text evidence="6">The sequence shown here is derived from an EMBL/GenBank/DDBJ whole genome shotgun (WGS) entry which is preliminary data.</text>
</comment>
<feature type="active site" evidence="4">
    <location>
        <position position="14"/>
    </location>
</feature>
<comment type="similarity">
    <text evidence="4">Belongs to the MsrA Met sulfoxide reductase family.</text>
</comment>
<dbReference type="NCBIfam" id="TIGR00401">
    <property type="entry name" value="msrA"/>
    <property type="match status" value="1"/>
</dbReference>
<dbReference type="Pfam" id="PF01625">
    <property type="entry name" value="PMSR"/>
    <property type="match status" value="1"/>
</dbReference>
<dbReference type="GO" id="GO:0008113">
    <property type="term" value="F:peptide-methionine (S)-S-oxide reductase activity"/>
    <property type="evidence" value="ECO:0007669"/>
    <property type="project" value="UniProtKB-UniRule"/>
</dbReference>
<comment type="catalytic activity">
    <reaction evidence="3 4">
        <text>[thioredoxin]-disulfide + L-methionine + H2O = L-methionine (S)-S-oxide + [thioredoxin]-dithiol</text>
        <dbReference type="Rhea" id="RHEA:19993"/>
        <dbReference type="Rhea" id="RHEA-COMP:10698"/>
        <dbReference type="Rhea" id="RHEA-COMP:10700"/>
        <dbReference type="ChEBI" id="CHEBI:15377"/>
        <dbReference type="ChEBI" id="CHEBI:29950"/>
        <dbReference type="ChEBI" id="CHEBI:50058"/>
        <dbReference type="ChEBI" id="CHEBI:57844"/>
        <dbReference type="ChEBI" id="CHEBI:58772"/>
        <dbReference type="EC" id="1.8.4.11"/>
    </reaction>
</comment>
<organism evidence="6 7">
    <name type="scientific">Candidatus Magasanikbacteria bacterium RIFCSPLOWO2_01_FULL_40_15</name>
    <dbReference type="NCBI Taxonomy" id="1798686"/>
    <lineage>
        <taxon>Bacteria</taxon>
        <taxon>Candidatus Magasanikiibacteriota</taxon>
    </lineage>
</organism>
<dbReference type="InterPro" id="IPR002569">
    <property type="entry name" value="Met_Sox_Rdtase_MsrA_dom"/>
</dbReference>
<proteinExistence type="inferred from homology"/>
<dbReference type="InterPro" id="IPR036509">
    <property type="entry name" value="Met_Sox_Rdtase_MsrA_sf"/>
</dbReference>
<evidence type="ECO:0000256" key="2">
    <source>
        <dbReference type="ARBA" id="ARBA00047806"/>
    </source>
</evidence>
<dbReference type="SUPFAM" id="SSF55068">
    <property type="entry name" value="Peptide methionine sulfoxide reductase"/>
    <property type="match status" value="1"/>
</dbReference>
<comment type="catalytic activity">
    <reaction evidence="2 4">
        <text>L-methionyl-[protein] + [thioredoxin]-disulfide + H2O = L-methionyl-(S)-S-oxide-[protein] + [thioredoxin]-dithiol</text>
        <dbReference type="Rhea" id="RHEA:14217"/>
        <dbReference type="Rhea" id="RHEA-COMP:10698"/>
        <dbReference type="Rhea" id="RHEA-COMP:10700"/>
        <dbReference type="Rhea" id="RHEA-COMP:12313"/>
        <dbReference type="Rhea" id="RHEA-COMP:12315"/>
        <dbReference type="ChEBI" id="CHEBI:15377"/>
        <dbReference type="ChEBI" id="CHEBI:16044"/>
        <dbReference type="ChEBI" id="CHEBI:29950"/>
        <dbReference type="ChEBI" id="CHEBI:44120"/>
        <dbReference type="ChEBI" id="CHEBI:50058"/>
        <dbReference type="EC" id="1.8.4.11"/>
    </reaction>
</comment>
<evidence type="ECO:0000256" key="3">
    <source>
        <dbReference type="ARBA" id="ARBA00048782"/>
    </source>
</evidence>
<dbReference type="HAMAP" id="MF_01401">
    <property type="entry name" value="MsrA"/>
    <property type="match status" value="1"/>
</dbReference>